<keyword evidence="3" id="KW-1185">Reference proteome</keyword>
<gene>
    <name evidence="2" type="ORF">OHC33_010479</name>
</gene>
<sequence>MTKFDNFTDLSGRRRTIGLHGMSSITKDSSDEEASGTESSAASEEGDIRAIGGARETDSRDTKRIKSEILAILEPINFAGPYQYHSTDSNPCNPGIHINGYGWLALPFSERDLPGLVGSRKISQDSTGEQLPAVLTWADFTCRNKEWSNYVHKTRIKALQQCGITADCSLSPPILLIYQPGSAGPRQIRTGGEPPNGRFGRLLITLPSEHESFSVSLKHGEQRSNVEVLAEETFRSLSSMWVEGVEHEIRFESSGVLLLLAYDLIWTDPTQKPTAGSAASSVNKLRETLKRGLVV</sequence>
<evidence type="ECO:0000256" key="1">
    <source>
        <dbReference type="SAM" id="MobiDB-lite"/>
    </source>
</evidence>
<dbReference type="EMBL" id="JAKLMC020000047">
    <property type="protein sequence ID" value="KAK5948445.1"/>
    <property type="molecule type" value="Genomic_DNA"/>
</dbReference>
<comment type="caution">
    <text evidence="2">The sequence shown here is derived from an EMBL/GenBank/DDBJ whole genome shotgun (WGS) entry which is preliminary data.</text>
</comment>
<evidence type="ECO:0000313" key="2">
    <source>
        <dbReference type="EMBL" id="KAK5948445.1"/>
    </source>
</evidence>
<dbReference type="AlphaFoldDB" id="A0AAN8E9H9"/>
<name>A0AAN8E9H9_9EURO</name>
<proteinExistence type="predicted"/>
<feature type="region of interest" description="Disordered" evidence="1">
    <location>
        <begin position="18"/>
        <end position="62"/>
    </location>
</feature>
<reference evidence="2 3" key="1">
    <citation type="submission" date="2022-12" db="EMBL/GenBank/DDBJ databases">
        <title>Genomic features and morphological characterization of a novel Knufia sp. strain isolated from spacecraft assembly facility.</title>
        <authorList>
            <person name="Teixeira M."/>
            <person name="Chander A.M."/>
            <person name="Stajich J.E."/>
            <person name="Venkateswaran K."/>
        </authorList>
    </citation>
    <scope>NUCLEOTIDE SEQUENCE [LARGE SCALE GENOMIC DNA]</scope>
    <source>
        <strain evidence="2 3">FJI-L2-BK-P2</strain>
    </source>
</reference>
<evidence type="ECO:0000313" key="3">
    <source>
        <dbReference type="Proteomes" id="UP001316803"/>
    </source>
</evidence>
<protein>
    <submittedName>
        <fullName evidence="2">Uncharacterized protein</fullName>
    </submittedName>
</protein>
<organism evidence="2 3">
    <name type="scientific">Knufia fluminis</name>
    <dbReference type="NCBI Taxonomy" id="191047"/>
    <lineage>
        <taxon>Eukaryota</taxon>
        <taxon>Fungi</taxon>
        <taxon>Dikarya</taxon>
        <taxon>Ascomycota</taxon>
        <taxon>Pezizomycotina</taxon>
        <taxon>Eurotiomycetes</taxon>
        <taxon>Chaetothyriomycetidae</taxon>
        <taxon>Chaetothyriales</taxon>
        <taxon>Trichomeriaceae</taxon>
        <taxon>Knufia</taxon>
    </lineage>
</organism>
<dbReference type="Proteomes" id="UP001316803">
    <property type="component" value="Unassembled WGS sequence"/>
</dbReference>
<accession>A0AAN8E9H9</accession>